<keyword evidence="2" id="KW-1185">Reference proteome</keyword>
<proteinExistence type="predicted"/>
<protein>
    <submittedName>
        <fullName evidence="1">Uncharacterized protein</fullName>
    </submittedName>
</protein>
<sequence>MAFEYSTLGGHYHLNVSMDQTIGKFDQTIPQGAAAEIGNKDLSDESTRGQIAQEENFGAVNIDKLQEGSEGLGKEQVGDNETNGSRTTQLQEKRKSSATTTIGSRFALLRNLDEETWQEDVAQVIVNKIKSITGPETYTIYSGLSYAQKGASSSKKPPQAKKSGVINVTGPKATAEVGPSKPSGSGQAI</sequence>
<evidence type="ECO:0000313" key="2">
    <source>
        <dbReference type="Proteomes" id="UP001060085"/>
    </source>
</evidence>
<gene>
    <name evidence="1" type="ORF">M9H77_27685</name>
</gene>
<dbReference type="Proteomes" id="UP001060085">
    <property type="component" value="Linkage Group LG06"/>
</dbReference>
<accession>A0ACC0AFW4</accession>
<name>A0ACC0AFW4_CATRO</name>
<reference evidence="2" key="1">
    <citation type="journal article" date="2023" name="Nat. Plants">
        <title>Single-cell RNA sequencing provides a high-resolution roadmap for understanding the multicellular compartmentation of specialized metabolism.</title>
        <authorList>
            <person name="Sun S."/>
            <person name="Shen X."/>
            <person name="Li Y."/>
            <person name="Li Y."/>
            <person name="Wang S."/>
            <person name="Li R."/>
            <person name="Zhang H."/>
            <person name="Shen G."/>
            <person name="Guo B."/>
            <person name="Wei J."/>
            <person name="Xu J."/>
            <person name="St-Pierre B."/>
            <person name="Chen S."/>
            <person name="Sun C."/>
        </authorList>
    </citation>
    <scope>NUCLEOTIDE SEQUENCE [LARGE SCALE GENOMIC DNA]</scope>
</reference>
<evidence type="ECO:0000313" key="1">
    <source>
        <dbReference type="EMBL" id="KAI5658892.1"/>
    </source>
</evidence>
<dbReference type="EMBL" id="CM044706">
    <property type="protein sequence ID" value="KAI5658892.1"/>
    <property type="molecule type" value="Genomic_DNA"/>
</dbReference>
<organism evidence="1 2">
    <name type="scientific">Catharanthus roseus</name>
    <name type="common">Madagascar periwinkle</name>
    <name type="synonym">Vinca rosea</name>
    <dbReference type="NCBI Taxonomy" id="4058"/>
    <lineage>
        <taxon>Eukaryota</taxon>
        <taxon>Viridiplantae</taxon>
        <taxon>Streptophyta</taxon>
        <taxon>Embryophyta</taxon>
        <taxon>Tracheophyta</taxon>
        <taxon>Spermatophyta</taxon>
        <taxon>Magnoliopsida</taxon>
        <taxon>eudicotyledons</taxon>
        <taxon>Gunneridae</taxon>
        <taxon>Pentapetalae</taxon>
        <taxon>asterids</taxon>
        <taxon>lamiids</taxon>
        <taxon>Gentianales</taxon>
        <taxon>Apocynaceae</taxon>
        <taxon>Rauvolfioideae</taxon>
        <taxon>Vinceae</taxon>
        <taxon>Catharanthinae</taxon>
        <taxon>Catharanthus</taxon>
    </lineage>
</organism>
<comment type="caution">
    <text evidence="1">The sequence shown here is derived from an EMBL/GenBank/DDBJ whole genome shotgun (WGS) entry which is preliminary data.</text>
</comment>